<keyword evidence="3" id="KW-1185">Reference proteome</keyword>
<dbReference type="KEGG" id="pbro:HOP40_19890"/>
<protein>
    <recommendedName>
        <fullName evidence="4">Type II secretion system protein GspF domain-containing protein</fullName>
    </recommendedName>
</protein>
<dbReference type="EMBL" id="CP053564">
    <property type="protein sequence ID" value="QJY47794.1"/>
    <property type="molecule type" value="Genomic_DNA"/>
</dbReference>
<keyword evidence="1" id="KW-0812">Transmembrane</keyword>
<gene>
    <name evidence="2" type="ORF">HOP40_19890</name>
</gene>
<dbReference type="RefSeq" id="WP_172160804.1">
    <property type="nucleotide sequence ID" value="NZ_CP053564.1"/>
</dbReference>
<evidence type="ECO:0000256" key="1">
    <source>
        <dbReference type="SAM" id="Phobius"/>
    </source>
</evidence>
<name>A0A6M6JIA1_9PSEU</name>
<evidence type="ECO:0000313" key="3">
    <source>
        <dbReference type="Proteomes" id="UP000505377"/>
    </source>
</evidence>
<dbReference type="Proteomes" id="UP000505377">
    <property type="component" value="Chromosome"/>
</dbReference>
<reference evidence="2 3" key="1">
    <citation type="submission" date="2020-05" db="EMBL/GenBank/DDBJ databases">
        <authorList>
            <person name="Mo P."/>
        </authorList>
    </citation>
    <scope>NUCLEOTIDE SEQUENCE [LARGE SCALE GENOMIC DNA]</scope>
    <source>
        <strain evidence="2 3">Gen01</strain>
    </source>
</reference>
<accession>A0A6M6JIA1</accession>
<sequence length="300" mass="31677">MNALLLATIGTGALVGAGLAVLLAGLTRWHPVLSDALANLDERLPRPAAAHSSRAPGTRAAVFHVLLDVARRLPGSVGERDLDVLQLDRDRHLVGRLGTALAYAAIGPALAVVLLVLDASLPVVVPTGFCVAGGVIGWTSYGRRTRDRADDVRDQMRYVLVAYLQQVSLLRRGGAGIATALSLPTQLLDDSEAMRRIGRELELAERAGLMPWEGLRRFGAQIDVNELQDLSTIAETAGHDGGAVIDTLLARAESLNDELIADAHTDANRATGQMSTPGAIQVFLIAAWVLFPAAAALLSS</sequence>
<keyword evidence="1" id="KW-1133">Transmembrane helix</keyword>
<dbReference type="PANTHER" id="PTHR35007">
    <property type="entry name" value="INTEGRAL MEMBRANE PROTEIN-RELATED"/>
    <property type="match status" value="1"/>
</dbReference>
<keyword evidence="1" id="KW-0472">Membrane</keyword>
<feature type="transmembrane region" description="Helical" evidence="1">
    <location>
        <begin position="123"/>
        <end position="141"/>
    </location>
</feature>
<evidence type="ECO:0000313" key="2">
    <source>
        <dbReference type="EMBL" id="QJY47794.1"/>
    </source>
</evidence>
<proteinExistence type="predicted"/>
<feature type="transmembrane region" description="Helical" evidence="1">
    <location>
        <begin position="6"/>
        <end position="26"/>
    </location>
</feature>
<feature type="transmembrane region" description="Helical" evidence="1">
    <location>
        <begin position="97"/>
        <end position="117"/>
    </location>
</feature>
<feature type="transmembrane region" description="Helical" evidence="1">
    <location>
        <begin position="278"/>
        <end position="298"/>
    </location>
</feature>
<organism evidence="2 3">
    <name type="scientific">Pseudonocardia broussonetiae</name>
    <dbReference type="NCBI Taxonomy" id="2736640"/>
    <lineage>
        <taxon>Bacteria</taxon>
        <taxon>Bacillati</taxon>
        <taxon>Actinomycetota</taxon>
        <taxon>Actinomycetes</taxon>
        <taxon>Pseudonocardiales</taxon>
        <taxon>Pseudonocardiaceae</taxon>
        <taxon>Pseudonocardia</taxon>
    </lineage>
</organism>
<dbReference type="AlphaFoldDB" id="A0A6M6JIA1"/>
<dbReference type="PANTHER" id="PTHR35007:SF1">
    <property type="entry name" value="PILUS ASSEMBLY PROTEIN"/>
    <property type="match status" value="1"/>
</dbReference>
<evidence type="ECO:0008006" key="4">
    <source>
        <dbReference type="Google" id="ProtNLM"/>
    </source>
</evidence>